<dbReference type="EMBL" id="UINC01002896">
    <property type="protein sequence ID" value="SVA01361.1"/>
    <property type="molecule type" value="Genomic_DNA"/>
</dbReference>
<dbReference type="InterPro" id="IPR000362">
    <property type="entry name" value="Fumarate_lyase_fam"/>
</dbReference>
<dbReference type="HAMAP" id="MF_00743">
    <property type="entry name" value="FumaraseC"/>
    <property type="match status" value="1"/>
</dbReference>
<dbReference type="PROSITE" id="PS00163">
    <property type="entry name" value="FUMARATE_LYASES"/>
    <property type="match status" value="1"/>
</dbReference>
<dbReference type="InterPro" id="IPR005677">
    <property type="entry name" value="Fum_hydII"/>
</dbReference>
<keyword evidence="5" id="KW-0456">Lyase</keyword>
<dbReference type="FunFam" id="1.10.275.10:FF:000001">
    <property type="entry name" value="Fumarate hydratase, mitochondrial"/>
    <property type="match status" value="1"/>
</dbReference>
<dbReference type="InterPro" id="IPR018951">
    <property type="entry name" value="Fumarase_C_C"/>
</dbReference>
<keyword evidence="3" id="KW-0963">Cytoplasm</keyword>
<dbReference type="InterPro" id="IPR022761">
    <property type="entry name" value="Fumarate_lyase_N"/>
</dbReference>
<gene>
    <name evidence="8" type="ORF">METZ01_LOCUS54215</name>
</gene>
<dbReference type="InterPro" id="IPR024083">
    <property type="entry name" value="Fumarase/histidase_N"/>
</dbReference>
<evidence type="ECO:0000256" key="2">
    <source>
        <dbReference type="ARBA" id="ARBA00012921"/>
    </source>
</evidence>
<evidence type="ECO:0000259" key="7">
    <source>
        <dbReference type="Pfam" id="PF10415"/>
    </source>
</evidence>
<protein>
    <recommendedName>
        <fullName evidence="2">fumarate hydratase</fullName>
        <ecNumber evidence="2">4.2.1.2</ecNumber>
    </recommendedName>
</protein>
<keyword evidence="4" id="KW-0816">Tricarboxylic acid cycle</keyword>
<dbReference type="GO" id="GO:0004333">
    <property type="term" value="F:fumarate hydratase activity"/>
    <property type="evidence" value="ECO:0007669"/>
    <property type="project" value="UniProtKB-EC"/>
</dbReference>
<dbReference type="GO" id="GO:0006099">
    <property type="term" value="P:tricarboxylic acid cycle"/>
    <property type="evidence" value="ECO:0007669"/>
    <property type="project" value="UniProtKB-KW"/>
</dbReference>
<evidence type="ECO:0000256" key="1">
    <source>
        <dbReference type="ARBA" id="ARBA00009084"/>
    </source>
</evidence>
<evidence type="ECO:0000256" key="4">
    <source>
        <dbReference type="ARBA" id="ARBA00022532"/>
    </source>
</evidence>
<dbReference type="PANTHER" id="PTHR11444">
    <property type="entry name" value="ASPARTATEAMMONIA/ARGININOSUCCINATE/ADENYLOSUCCINATE LYASE"/>
    <property type="match status" value="1"/>
</dbReference>
<accession>A0A381SDH1</accession>
<evidence type="ECO:0000256" key="5">
    <source>
        <dbReference type="ARBA" id="ARBA00023239"/>
    </source>
</evidence>
<feature type="domain" description="Fumarase C C-terminal" evidence="7">
    <location>
        <begin position="411"/>
        <end position="462"/>
    </location>
</feature>
<proteinExistence type="inferred from homology"/>
<dbReference type="GO" id="GO:0006106">
    <property type="term" value="P:fumarate metabolic process"/>
    <property type="evidence" value="ECO:0007669"/>
    <property type="project" value="InterPro"/>
</dbReference>
<dbReference type="EC" id="4.2.1.2" evidence="2"/>
<dbReference type="PRINTS" id="PR00149">
    <property type="entry name" value="FUMRATELYASE"/>
</dbReference>
<dbReference type="Pfam" id="PF00206">
    <property type="entry name" value="Lyase_1"/>
    <property type="match status" value="1"/>
</dbReference>
<dbReference type="AlphaFoldDB" id="A0A381SDH1"/>
<dbReference type="NCBIfam" id="NF008909">
    <property type="entry name" value="PRK12273.1"/>
    <property type="match status" value="1"/>
</dbReference>
<dbReference type="Gene3D" id="1.10.275.10">
    <property type="entry name" value="Fumarase/aspartase (N-terminal domain)"/>
    <property type="match status" value="1"/>
</dbReference>
<dbReference type="InterPro" id="IPR020557">
    <property type="entry name" value="Fumarate_lyase_CS"/>
</dbReference>
<dbReference type="FunFam" id="1.10.40.30:FF:000002">
    <property type="entry name" value="Fumarate hydratase class II"/>
    <property type="match status" value="1"/>
</dbReference>
<dbReference type="Gene3D" id="1.20.200.10">
    <property type="entry name" value="Fumarase/aspartase (Central domain)"/>
    <property type="match status" value="1"/>
</dbReference>
<dbReference type="InterPro" id="IPR008948">
    <property type="entry name" value="L-Aspartase-like"/>
</dbReference>
<dbReference type="FunFam" id="1.20.200.10:FF:000001">
    <property type="entry name" value="Fumarate hydratase, mitochondrial"/>
    <property type="match status" value="1"/>
</dbReference>
<reference evidence="8" key="1">
    <citation type="submission" date="2018-05" db="EMBL/GenBank/DDBJ databases">
        <authorList>
            <person name="Lanie J.A."/>
            <person name="Ng W.-L."/>
            <person name="Kazmierczak K.M."/>
            <person name="Andrzejewski T.M."/>
            <person name="Davidsen T.M."/>
            <person name="Wayne K.J."/>
            <person name="Tettelin H."/>
            <person name="Glass J.I."/>
            <person name="Rusch D."/>
            <person name="Podicherti R."/>
            <person name="Tsui H.-C.T."/>
            <person name="Winkler M.E."/>
        </authorList>
    </citation>
    <scope>NUCLEOTIDE SEQUENCE</scope>
</reference>
<name>A0A381SDH1_9ZZZZ</name>
<comment type="similarity">
    <text evidence="1">Belongs to the class-II fumarase/aspartase family. Fumarase subfamily.</text>
</comment>
<evidence type="ECO:0000259" key="6">
    <source>
        <dbReference type="Pfam" id="PF00206"/>
    </source>
</evidence>
<sequence>MSTRPNVRIERDSMGEMEVPADALYGASTMRAVLNFPISGLGFPRSFIRALGLIKQSAAKTNMSLGLLDKKNGNAIVAAAQEVIDGALDQHFVLDIFQTGSGTSTNTNANEVIANRASQILGGDLGSRLVHPNDHVNMGQSSNDVIPTSIHLAALLSIKEDLVPGLEFLADELNKKADEFWPVVKTGRTHLQDATPVRLGQEFKGFAGQAEYSVQRLRRAQEALAEVALGGTAVGTGVNTHEEFSARTCKTVSEASGVLIKETANHFQSQASLDGLVEASGELKTIAISLHKIANDIRFIASGPRAGLGEIALPEVQPGSSIMPGKINPVISESVIQVVAQVVGNDTSVTLAGQGGYFELNTMMPVAAHNILQSISLLAASAHNFADQCVKGITATSVGPDMVEKGLMLGTALAPAIGYDAAAAIAKEASAKGTTIREMAKEKTELTDSELDELLDLESMTEPGIGAGGAGGGG</sequence>
<dbReference type="PRINTS" id="PR00145">
    <property type="entry name" value="ARGSUCLYASE"/>
</dbReference>
<dbReference type="SUPFAM" id="SSF48557">
    <property type="entry name" value="L-aspartase-like"/>
    <property type="match status" value="1"/>
</dbReference>
<feature type="domain" description="Fumarate lyase N-terminal" evidence="6">
    <location>
        <begin position="15"/>
        <end position="344"/>
    </location>
</feature>
<evidence type="ECO:0000313" key="8">
    <source>
        <dbReference type="EMBL" id="SVA01361.1"/>
    </source>
</evidence>
<evidence type="ECO:0000256" key="3">
    <source>
        <dbReference type="ARBA" id="ARBA00022490"/>
    </source>
</evidence>
<dbReference type="Gene3D" id="1.10.40.30">
    <property type="entry name" value="Fumarase/aspartase (C-terminal domain)"/>
    <property type="match status" value="1"/>
</dbReference>
<dbReference type="PANTHER" id="PTHR11444:SF22">
    <property type="entry name" value="FUMARATE HYDRATASE CLASS II"/>
    <property type="match status" value="1"/>
</dbReference>
<organism evidence="8">
    <name type="scientific">marine metagenome</name>
    <dbReference type="NCBI Taxonomy" id="408172"/>
    <lineage>
        <taxon>unclassified sequences</taxon>
        <taxon>metagenomes</taxon>
        <taxon>ecological metagenomes</taxon>
    </lineage>
</organism>
<dbReference type="Pfam" id="PF10415">
    <property type="entry name" value="FumaraseC_C"/>
    <property type="match status" value="1"/>
</dbReference>